<sequence length="42" mass="4849">MSAVTNKQAAITMIMTDKLMAFINSKHYKIDIFYPIEQKSIL</sequence>
<accession>L8JFJ7</accession>
<name>L8JFJ7_9GAMM</name>
<proteinExistence type="predicted"/>
<comment type="caution">
    <text evidence="1">The sequence shown here is derived from an EMBL/GenBank/DDBJ whole genome shotgun (WGS) entry which is preliminary data.</text>
</comment>
<evidence type="ECO:0000313" key="2">
    <source>
        <dbReference type="Proteomes" id="UP000011134"/>
    </source>
</evidence>
<dbReference type="PATRIC" id="fig|1056511.3.peg.613"/>
<evidence type="ECO:0000313" key="1">
    <source>
        <dbReference type="EMBL" id="ELR67610.1"/>
    </source>
</evidence>
<organism evidence="1 2">
    <name type="scientific">Photobacterium marinum</name>
    <dbReference type="NCBI Taxonomy" id="1056511"/>
    <lineage>
        <taxon>Bacteria</taxon>
        <taxon>Pseudomonadati</taxon>
        <taxon>Pseudomonadota</taxon>
        <taxon>Gammaproteobacteria</taxon>
        <taxon>Vibrionales</taxon>
        <taxon>Vibrionaceae</taxon>
        <taxon>Photobacterium</taxon>
    </lineage>
</organism>
<dbReference type="AlphaFoldDB" id="L8JFJ7"/>
<gene>
    <name evidence="1" type="ORF">C942_01540</name>
</gene>
<protein>
    <submittedName>
        <fullName evidence="1">Uncharacterized protein</fullName>
    </submittedName>
</protein>
<dbReference type="EMBL" id="AMZO01000002">
    <property type="protein sequence ID" value="ELR67610.1"/>
    <property type="molecule type" value="Genomic_DNA"/>
</dbReference>
<dbReference type="Proteomes" id="UP000011134">
    <property type="component" value="Unassembled WGS sequence"/>
</dbReference>
<keyword evidence="2" id="KW-1185">Reference proteome</keyword>
<reference evidence="1 2" key="1">
    <citation type="submission" date="2012-12" db="EMBL/GenBank/DDBJ databases">
        <title>Genome Assembly of Photobacterium sp. AK15.</title>
        <authorList>
            <person name="Khatri I."/>
            <person name="Vaidya B."/>
            <person name="Srinivas T.N.R."/>
            <person name="Subramanian S."/>
            <person name="Pinnaka A."/>
        </authorList>
    </citation>
    <scope>NUCLEOTIDE SEQUENCE [LARGE SCALE GENOMIC DNA]</scope>
    <source>
        <strain evidence="1 2">AK15</strain>
    </source>
</reference>